<dbReference type="InterPro" id="IPR049492">
    <property type="entry name" value="BD-FAE-like_dom"/>
</dbReference>
<name>A0ABZ0ITN4_9BACT</name>
<dbReference type="RefSeq" id="WP_317490445.1">
    <property type="nucleotide sequence ID" value="NZ_CP136051.1"/>
</dbReference>
<dbReference type="Pfam" id="PF20434">
    <property type="entry name" value="BD-FAE"/>
    <property type="match status" value="1"/>
</dbReference>
<feature type="domain" description="BD-FAE-like" evidence="2">
    <location>
        <begin position="43"/>
        <end position="245"/>
    </location>
</feature>
<organism evidence="3 4">
    <name type="scientific">Imperialibacter roseus</name>
    <dbReference type="NCBI Taxonomy" id="1324217"/>
    <lineage>
        <taxon>Bacteria</taxon>
        <taxon>Pseudomonadati</taxon>
        <taxon>Bacteroidota</taxon>
        <taxon>Cytophagia</taxon>
        <taxon>Cytophagales</taxon>
        <taxon>Flammeovirgaceae</taxon>
        <taxon>Imperialibacter</taxon>
    </lineage>
</organism>
<evidence type="ECO:0000259" key="2">
    <source>
        <dbReference type="Pfam" id="PF20434"/>
    </source>
</evidence>
<dbReference type="PANTHER" id="PTHR48081">
    <property type="entry name" value="AB HYDROLASE SUPERFAMILY PROTEIN C4A8.06C"/>
    <property type="match status" value="1"/>
</dbReference>
<dbReference type="InterPro" id="IPR050300">
    <property type="entry name" value="GDXG_lipolytic_enzyme"/>
</dbReference>
<evidence type="ECO:0000313" key="4">
    <source>
        <dbReference type="Proteomes" id="UP001302349"/>
    </source>
</evidence>
<dbReference type="SUPFAM" id="SSF53474">
    <property type="entry name" value="alpha/beta-Hydrolases"/>
    <property type="match status" value="1"/>
</dbReference>
<dbReference type="InterPro" id="IPR029058">
    <property type="entry name" value="AB_hydrolase_fold"/>
</dbReference>
<sequence>MMRKYTTQTTLVTALLLLLSTQLVVGQQYKNIVYAKTGRDLLVDIYLPENSPNPYLVVWVHGGAWHSGSKENPPKGLLENGYALASVDYRLSVEAPFPAMAHDVKAAIRYLRANAKKYGYRSDKIIVAGSSAGGHLAALIGTTNGNKELEGTLGDFLTTSSDVQATIDLYGPTNFTTILSQSTPHGISVRAPALALLLGKPVEQVPDLAKLASPVYQVDPTDPPIFIAHGEQDIQVPINQSLELVGACEANHVRVQFEVVYGAGHGTQEYDKPQFTDKMVAFLKEVLK</sequence>
<dbReference type="EMBL" id="CP136051">
    <property type="protein sequence ID" value="WOK07793.1"/>
    <property type="molecule type" value="Genomic_DNA"/>
</dbReference>
<keyword evidence="1 3" id="KW-0378">Hydrolase</keyword>
<keyword evidence="4" id="KW-1185">Reference proteome</keyword>
<protein>
    <submittedName>
        <fullName evidence="3">Alpha/beta hydrolase</fullName>
    </submittedName>
</protein>
<dbReference type="GO" id="GO:0016787">
    <property type="term" value="F:hydrolase activity"/>
    <property type="evidence" value="ECO:0007669"/>
    <property type="project" value="UniProtKB-KW"/>
</dbReference>
<proteinExistence type="predicted"/>
<dbReference type="PANTHER" id="PTHR48081:SF13">
    <property type="entry name" value="ALPHA_BETA HYDROLASE"/>
    <property type="match status" value="1"/>
</dbReference>
<dbReference type="Proteomes" id="UP001302349">
    <property type="component" value="Chromosome"/>
</dbReference>
<reference evidence="3 4" key="1">
    <citation type="journal article" date="2023" name="Microbiol. Resour. Announc.">
        <title>Complete Genome Sequence of Imperialibacter roseus strain P4T.</title>
        <authorList>
            <person name="Tizabi D.R."/>
            <person name="Bachvaroff T."/>
            <person name="Hill R.T."/>
        </authorList>
    </citation>
    <scope>NUCLEOTIDE SEQUENCE [LARGE SCALE GENOMIC DNA]</scope>
    <source>
        <strain evidence="3 4">P4T</strain>
    </source>
</reference>
<accession>A0ABZ0ITN4</accession>
<gene>
    <name evidence="3" type="ORF">RT717_04030</name>
</gene>
<evidence type="ECO:0000256" key="1">
    <source>
        <dbReference type="ARBA" id="ARBA00022801"/>
    </source>
</evidence>
<dbReference type="Gene3D" id="3.40.50.1820">
    <property type="entry name" value="alpha/beta hydrolase"/>
    <property type="match status" value="1"/>
</dbReference>
<evidence type="ECO:0000313" key="3">
    <source>
        <dbReference type="EMBL" id="WOK07793.1"/>
    </source>
</evidence>